<dbReference type="EMBL" id="JAHCDA010000001">
    <property type="protein sequence ID" value="MBS7809503.1"/>
    <property type="molecule type" value="Genomic_DNA"/>
</dbReference>
<organism evidence="2 3">
    <name type="scientific">Roseococcus pinisoli</name>
    <dbReference type="NCBI Taxonomy" id="2835040"/>
    <lineage>
        <taxon>Bacteria</taxon>
        <taxon>Pseudomonadati</taxon>
        <taxon>Pseudomonadota</taxon>
        <taxon>Alphaproteobacteria</taxon>
        <taxon>Acetobacterales</taxon>
        <taxon>Roseomonadaceae</taxon>
        <taxon>Roseococcus</taxon>
    </lineage>
</organism>
<evidence type="ECO:0000313" key="2">
    <source>
        <dbReference type="EMBL" id="MBS7809503.1"/>
    </source>
</evidence>
<name>A0ABS5Q7Q1_9PROT</name>
<keyword evidence="3" id="KW-1185">Reference proteome</keyword>
<proteinExistence type="predicted"/>
<evidence type="ECO:0000256" key="1">
    <source>
        <dbReference type="SAM" id="MobiDB-lite"/>
    </source>
</evidence>
<gene>
    <name evidence="2" type="ORF">KHU32_01050</name>
</gene>
<feature type="compositionally biased region" description="Acidic residues" evidence="1">
    <location>
        <begin position="95"/>
        <end position="109"/>
    </location>
</feature>
<comment type="caution">
    <text evidence="2">The sequence shown here is derived from an EMBL/GenBank/DDBJ whole genome shotgun (WGS) entry which is preliminary data.</text>
</comment>
<sequence>MKRRKPRPVAEPDLAPAVAEVMADYMGFLRASRVEGEADPKAFGARHAAAKSALGHIEQLLKLSGASEDEAAQALDECRAALGEARREIGGLSDDPPEETPPDDDGDAG</sequence>
<evidence type="ECO:0000313" key="3">
    <source>
        <dbReference type="Proteomes" id="UP000766336"/>
    </source>
</evidence>
<reference evidence="2 3" key="1">
    <citation type="submission" date="2021-05" db="EMBL/GenBank/DDBJ databases">
        <title>Roseococcus sp. XZZS9, whole genome shotgun sequencing project.</title>
        <authorList>
            <person name="Zhao G."/>
            <person name="Shen L."/>
        </authorList>
    </citation>
    <scope>NUCLEOTIDE SEQUENCE [LARGE SCALE GENOMIC DNA]</scope>
    <source>
        <strain evidence="2 3">XZZS9</strain>
    </source>
</reference>
<dbReference type="Proteomes" id="UP000766336">
    <property type="component" value="Unassembled WGS sequence"/>
</dbReference>
<accession>A0ABS5Q7Q1</accession>
<dbReference type="RefSeq" id="WP_213668199.1">
    <property type="nucleotide sequence ID" value="NZ_JAHCDA010000001.1"/>
</dbReference>
<feature type="region of interest" description="Disordered" evidence="1">
    <location>
        <begin position="85"/>
        <end position="109"/>
    </location>
</feature>
<protein>
    <submittedName>
        <fullName evidence="2">Uncharacterized protein</fullName>
    </submittedName>
</protein>